<dbReference type="GO" id="GO:0005634">
    <property type="term" value="C:nucleus"/>
    <property type="evidence" value="ECO:0007669"/>
    <property type="project" value="UniProtKB-SubCell"/>
</dbReference>
<dbReference type="SMART" id="SM00353">
    <property type="entry name" value="HLH"/>
    <property type="match status" value="1"/>
</dbReference>
<evidence type="ECO:0000313" key="7">
    <source>
        <dbReference type="EMBL" id="SPD28163.1"/>
    </source>
</evidence>
<proteinExistence type="predicted"/>
<gene>
    <name evidence="7" type="ORF">FSB_LOCUS56045</name>
</gene>
<keyword evidence="4" id="KW-0804">Transcription</keyword>
<dbReference type="InterPro" id="IPR011598">
    <property type="entry name" value="bHLH_dom"/>
</dbReference>
<evidence type="ECO:0000259" key="6">
    <source>
        <dbReference type="PROSITE" id="PS50888"/>
    </source>
</evidence>
<evidence type="ECO:0000256" key="2">
    <source>
        <dbReference type="ARBA" id="ARBA00023015"/>
    </source>
</evidence>
<dbReference type="InterPro" id="IPR045843">
    <property type="entry name" value="IND-like"/>
</dbReference>
<dbReference type="PANTHER" id="PTHR16223:SF49">
    <property type="entry name" value="TRANSCRIPTION FACTOR BHLH52-RELATED"/>
    <property type="match status" value="1"/>
</dbReference>
<organism evidence="7">
    <name type="scientific">Fagus sylvatica</name>
    <name type="common">Beechnut</name>
    <dbReference type="NCBI Taxonomy" id="28930"/>
    <lineage>
        <taxon>Eukaryota</taxon>
        <taxon>Viridiplantae</taxon>
        <taxon>Streptophyta</taxon>
        <taxon>Embryophyta</taxon>
        <taxon>Tracheophyta</taxon>
        <taxon>Spermatophyta</taxon>
        <taxon>Magnoliopsida</taxon>
        <taxon>eudicotyledons</taxon>
        <taxon>Gunneridae</taxon>
        <taxon>Pentapetalae</taxon>
        <taxon>rosids</taxon>
        <taxon>fabids</taxon>
        <taxon>Fagales</taxon>
        <taxon>Fagaceae</taxon>
        <taxon>Fagus</taxon>
    </lineage>
</organism>
<name>A0A2N9IVI4_FAGSY</name>
<evidence type="ECO:0000256" key="4">
    <source>
        <dbReference type="ARBA" id="ARBA00023163"/>
    </source>
</evidence>
<dbReference type="AlphaFoldDB" id="A0A2N9IVI4"/>
<dbReference type="InterPro" id="IPR045239">
    <property type="entry name" value="bHLH95_bHLH"/>
</dbReference>
<dbReference type="SUPFAM" id="SSF47459">
    <property type="entry name" value="HLH, helix-loop-helix DNA-binding domain"/>
    <property type="match status" value="1"/>
</dbReference>
<evidence type="ECO:0000256" key="1">
    <source>
        <dbReference type="ARBA" id="ARBA00004123"/>
    </source>
</evidence>
<keyword evidence="3" id="KW-0238">DNA-binding</keyword>
<comment type="subcellular location">
    <subcellularLocation>
        <location evidence="1">Nucleus</location>
    </subcellularLocation>
</comment>
<accession>A0A2N9IVI4</accession>
<reference evidence="7" key="1">
    <citation type="submission" date="2018-02" db="EMBL/GenBank/DDBJ databases">
        <authorList>
            <person name="Cohen D.B."/>
            <person name="Kent A.D."/>
        </authorList>
    </citation>
    <scope>NUCLEOTIDE SEQUENCE</scope>
</reference>
<dbReference type="Pfam" id="PF00010">
    <property type="entry name" value="HLH"/>
    <property type="match status" value="1"/>
</dbReference>
<dbReference type="CDD" id="cd11393">
    <property type="entry name" value="bHLH_AtbHLH_like"/>
    <property type="match status" value="1"/>
</dbReference>
<dbReference type="Gene3D" id="4.10.280.10">
    <property type="entry name" value="Helix-loop-helix DNA-binding domain"/>
    <property type="match status" value="1"/>
</dbReference>
<dbReference type="GO" id="GO:0046983">
    <property type="term" value="F:protein dimerization activity"/>
    <property type="evidence" value="ECO:0007669"/>
    <property type="project" value="InterPro"/>
</dbReference>
<dbReference type="GO" id="GO:0000981">
    <property type="term" value="F:DNA-binding transcription factor activity, RNA polymerase II-specific"/>
    <property type="evidence" value="ECO:0007669"/>
    <property type="project" value="TreeGrafter"/>
</dbReference>
<protein>
    <recommendedName>
        <fullName evidence="6">BHLH domain-containing protein</fullName>
    </recommendedName>
</protein>
<sequence length="288" mass="32116">MALSFCSNWGSLELDHHNLNLNPDMMSSFESELGAGDFLNFDYNLGLNSVLPEYSESLYVDSYNTNSLPYFSAPSDTLTSFGHSPEMFALDELHESYQYPKRQRSSCAGNYFYSDFTPGFYDGYVPNPGLVPESMSIPELPLPPFPVSAANYGLGSTPEIEKKPMKLGLSAQSIAARERRRKITEKTQELGKLIPGGNKLNTAEMFHAASNYIKFLQAQAALLQLMPSIQETKELEALLASPVIQEKLSSEEKCLVPKEFLQILTNDNELQLKPLIVKDIDHLLQTNG</sequence>
<dbReference type="PANTHER" id="PTHR16223">
    <property type="entry name" value="TRANSCRIPTION FACTOR BHLH83-RELATED"/>
    <property type="match status" value="1"/>
</dbReference>
<dbReference type="EMBL" id="OIVN01006223">
    <property type="protein sequence ID" value="SPD28163.1"/>
    <property type="molecule type" value="Genomic_DNA"/>
</dbReference>
<keyword evidence="2" id="KW-0805">Transcription regulation</keyword>
<feature type="domain" description="BHLH" evidence="6">
    <location>
        <begin position="167"/>
        <end position="216"/>
    </location>
</feature>
<dbReference type="PROSITE" id="PS50888">
    <property type="entry name" value="BHLH"/>
    <property type="match status" value="1"/>
</dbReference>
<evidence type="ECO:0000256" key="5">
    <source>
        <dbReference type="ARBA" id="ARBA00023242"/>
    </source>
</evidence>
<dbReference type="InterPro" id="IPR036638">
    <property type="entry name" value="HLH_DNA-bd_sf"/>
</dbReference>
<dbReference type="GO" id="GO:0000978">
    <property type="term" value="F:RNA polymerase II cis-regulatory region sequence-specific DNA binding"/>
    <property type="evidence" value="ECO:0007669"/>
    <property type="project" value="TreeGrafter"/>
</dbReference>
<keyword evidence="5" id="KW-0539">Nucleus</keyword>
<evidence type="ECO:0000256" key="3">
    <source>
        <dbReference type="ARBA" id="ARBA00023125"/>
    </source>
</evidence>